<dbReference type="Pfam" id="PF12793">
    <property type="entry name" value="SgrR_N"/>
    <property type="match status" value="1"/>
</dbReference>
<dbReference type="Pfam" id="PF00496">
    <property type="entry name" value="SBP_bac_5"/>
    <property type="match status" value="1"/>
</dbReference>
<evidence type="ECO:0000256" key="1">
    <source>
        <dbReference type="ARBA" id="ARBA00023125"/>
    </source>
</evidence>
<reference evidence="4 5" key="1">
    <citation type="submission" date="2021-06" db="EMBL/GenBank/DDBJ databases">
        <title>Bacillus sp. RD4P76, an endophyte from a halophyte.</title>
        <authorList>
            <person name="Sun J.-Q."/>
        </authorList>
    </citation>
    <scope>NUCLEOTIDE SEQUENCE [LARGE SCALE GENOMIC DNA]</scope>
    <source>
        <strain evidence="4 5">CGMCC 1.15917</strain>
    </source>
</reference>
<dbReference type="PANTHER" id="PTHR30290">
    <property type="entry name" value="PERIPLASMIC BINDING COMPONENT OF ABC TRANSPORTER"/>
    <property type="match status" value="1"/>
</dbReference>
<protein>
    <submittedName>
        <fullName evidence="4">SgrR family transcriptional regulator</fullName>
    </submittedName>
</protein>
<dbReference type="Proteomes" id="UP000784880">
    <property type="component" value="Unassembled WGS sequence"/>
</dbReference>
<organism evidence="4 5">
    <name type="scientific">Evansella tamaricis</name>
    <dbReference type="NCBI Taxonomy" id="2069301"/>
    <lineage>
        <taxon>Bacteria</taxon>
        <taxon>Bacillati</taxon>
        <taxon>Bacillota</taxon>
        <taxon>Bacilli</taxon>
        <taxon>Bacillales</taxon>
        <taxon>Bacillaceae</taxon>
        <taxon>Evansella</taxon>
    </lineage>
</organism>
<dbReference type="RefSeq" id="WP_217066040.1">
    <property type="nucleotide sequence ID" value="NZ_JAHQCS010000088.1"/>
</dbReference>
<dbReference type="InterPro" id="IPR039424">
    <property type="entry name" value="SBP_5"/>
</dbReference>
<accession>A0ABS6JHH1</accession>
<feature type="domain" description="Transcriptional regulator SgrR N-terminal HTH" evidence="3">
    <location>
        <begin position="5"/>
        <end position="83"/>
    </location>
</feature>
<gene>
    <name evidence="4" type="ORF">KS419_09235</name>
</gene>
<evidence type="ECO:0000259" key="3">
    <source>
        <dbReference type="Pfam" id="PF12793"/>
    </source>
</evidence>
<keyword evidence="1" id="KW-0238">DNA-binding</keyword>
<dbReference type="InterPro" id="IPR025370">
    <property type="entry name" value="SgrR_HTH_N"/>
</dbReference>
<feature type="domain" description="Solute-binding protein family 5" evidence="2">
    <location>
        <begin position="173"/>
        <end position="497"/>
    </location>
</feature>
<dbReference type="PANTHER" id="PTHR30290:SF72">
    <property type="entry name" value="HTH-TYPE TRANSCRIPTIONAL REGULATOR SGRR"/>
    <property type="match status" value="1"/>
</dbReference>
<dbReference type="InterPro" id="IPR000914">
    <property type="entry name" value="SBP_5_dom"/>
</dbReference>
<evidence type="ECO:0000259" key="2">
    <source>
        <dbReference type="Pfam" id="PF00496"/>
    </source>
</evidence>
<proteinExistence type="predicted"/>
<keyword evidence="5" id="KW-1185">Reference proteome</keyword>
<dbReference type="EMBL" id="JAHQCS010000088">
    <property type="protein sequence ID" value="MBU9711920.1"/>
    <property type="molecule type" value="Genomic_DNA"/>
</dbReference>
<evidence type="ECO:0000313" key="4">
    <source>
        <dbReference type="EMBL" id="MBU9711920.1"/>
    </source>
</evidence>
<comment type="caution">
    <text evidence="4">The sequence shown here is derived from an EMBL/GenBank/DDBJ whole genome shotgun (WGS) entry which is preliminary data.</text>
</comment>
<evidence type="ECO:0000313" key="5">
    <source>
        <dbReference type="Proteomes" id="UP000784880"/>
    </source>
</evidence>
<sequence>MKVIDHYHVLTKSLKEINRPIQVTIEQLSTILHCSVRNTKIVLTKLQLLGWITWIPGRGRGNYSTISLEVGFDSLVLEEAKKFSSIDDSIAFIQQYELSDDVQRDYIYSLFFNLRQGEESKSHVTEDRLLFPSYRPLVVLDPYYVNRRSENHVMRHLYSQLVTYDKNLKSHAPHLAHHWNHRDYTEWTFYLRKGVTFHNGKELTASDVCYSFQRHGQSGSAYHWITHWIKNITLLNRYTMRFTLKKPVPSFLHLIASLGGSIVPEGFMNQSVGTGPFQVQEQSNHKLTLVSFPAYFHLRPLLDEVTMYFFPNLYDNQQDNHFSESVNFFHYPYSGQKTTELSKDTMIDKGSKLLTLNMNKKLTNDPYLRKVIYLALDSEKMIHDLGGNRFITASRMDSQLETGDNKRHKTEKDMHSHYLKDGRYNGETLALYTYAGAGNEADGEWIQTRLGELGIRCNLHVYSYNELHQLPLREQSDLLLGEQLADESLLYTYLSSLRGNHSLASHHLTDQVREQIEDTFLEKRRERDCIEALQQIEAELSQSHHLIYLYRLQQFAIHEEHLENIHLNALGWVDYTKLWYKRH</sequence>
<name>A0ABS6JHH1_9BACI</name>